<protein>
    <recommendedName>
        <fullName evidence="3">protein-tyrosine-phosphatase</fullName>
        <ecNumber evidence="3">3.1.3.48</ecNumber>
    </recommendedName>
</protein>
<dbReference type="SMART" id="SM00226">
    <property type="entry name" value="LMWPc"/>
    <property type="match status" value="1"/>
</dbReference>
<organism evidence="9 10">
    <name type="scientific">Leptospira meyeri</name>
    <dbReference type="NCBI Taxonomy" id="29508"/>
    <lineage>
        <taxon>Bacteria</taxon>
        <taxon>Pseudomonadati</taxon>
        <taxon>Spirochaetota</taxon>
        <taxon>Spirochaetia</taxon>
        <taxon>Leptospirales</taxon>
        <taxon>Leptospiraceae</taxon>
        <taxon>Leptospira</taxon>
    </lineage>
</organism>
<name>A0A4R8MT72_LEPME</name>
<dbReference type="PANTHER" id="PTHR11717">
    <property type="entry name" value="LOW MOLECULAR WEIGHT PROTEIN TYROSINE PHOSPHATASE"/>
    <property type="match status" value="1"/>
</dbReference>
<evidence type="ECO:0000256" key="1">
    <source>
        <dbReference type="ARBA" id="ARBA00004496"/>
    </source>
</evidence>
<dbReference type="InterPro" id="IPR002115">
    <property type="entry name" value="Tyr_Pase_low_mol_wt_mml"/>
</dbReference>
<gene>
    <name evidence="9" type="ORF">CLV96_3024</name>
</gene>
<sequence length="162" mass="18575">MEQKIKVLFICLGNICRSPAAEGAFNNLIKTKHLNDLFEIDSCGTSGYHDGELADPRTRKVAEKRGIHLTHRSRKLTRTDLTHFDYLLVMDENNFQDVISLTNDVKIQEKIFLFGQFRSDKGKPIVPDPYYKNETAFEMVQDLVEDCSVGFLNFLGIEKCLK</sequence>
<dbReference type="GeneID" id="79828301"/>
<dbReference type="InterPro" id="IPR017867">
    <property type="entry name" value="Tyr_phospatase_low_mol_wt"/>
</dbReference>
<dbReference type="AlphaFoldDB" id="A0A4R8MT72"/>
<feature type="active site" description="Proton donor" evidence="7">
    <location>
        <position position="128"/>
    </location>
</feature>
<comment type="caution">
    <text evidence="9">The sequence shown here is derived from an EMBL/GenBank/DDBJ whole genome shotgun (WGS) entry which is preliminary data.</text>
</comment>
<keyword evidence="4" id="KW-0963">Cytoplasm</keyword>
<dbReference type="Pfam" id="PF01451">
    <property type="entry name" value="LMWPc"/>
    <property type="match status" value="1"/>
</dbReference>
<dbReference type="PRINTS" id="PR00719">
    <property type="entry name" value="LMWPTPASE"/>
</dbReference>
<dbReference type="PANTHER" id="PTHR11717:SF7">
    <property type="entry name" value="LOW MOLECULAR WEIGHT PHOSPHOTYROSINE PROTEIN PHOSPHATASE"/>
    <property type="match status" value="1"/>
</dbReference>
<dbReference type="EC" id="3.1.3.48" evidence="3"/>
<dbReference type="GO" id="GO:0004726">
    <property type="term" value="F:non-membrane spanning protein tyrosine phosphatase activity"/>
    <property type="evidence" value="ECO:0007669"/>
    <property type="project" value="InterPro"/>
</dbReference>
<dbReference type="InterPro" id="IPR050438">
    <property type="entry name" value="LMW_PTPase"/>
</dbReference>
<dbReference type="SUPFAM" id="SSF52788">
    <property type="entry name" value="Phosphotyrosine protein phosphatases I"/>
    <property type="match status" value="1"/>
</dbReference>
<dbReference type="OrthoDB" id="9784339at2"/>
<evidence type="ECO:0000313" key="10">
    <source>
        <dbReference type="Proteomes" id="UP000294684"/>
    </source>
</evidence>
<reference evidence="9 10" key="1">
    <citation type="submission" date="2019-03" db="EMBL/GenBank/DDBJ databases">
        <title>Genomic Encyclopedia of Archaeal and Bacterial Type Strains, Phase II (KMG-II): from individual species to whole genera.</title>
        <authorList>
            <person name="Goeker M."/>
        </authorList>
    </citation>
    <scope>NUCLEOTIDE SEQUENCE [LARGE SCALE GENOMIC DNA]</scope>
    <source>
        <strain evidence="9 10">DSM 21537</strain>
    </source>
</reference>
<evidence type="ECO:0000259" key="8">
    <source>
        <dbReference type="SMART" id="SM00226"/>
    </source>
</evidence>
<feature type="active site" description="Nucleophile" evidence="7">
    <location>
        <position position="11"/>
    </location>
</feature>
<evidence type="ECO:0000256" key="7">
    <source>
        <dbReference type="PIRSR" id="PIRSR617867-1"/>
    </source>
</evidence>
<dbReference type="STRING" id="1193051.LEP1GSC017_0260"/>
<dbReference type="EMBL" id="SORO01000002">
    <property type="protein sequence ID" value="TDY68510.1"/>
    <property type="molecule type" value="Genomic_DNA"/>
</dbReference>
<dbReference type="PRINTS" id="PR00720">
    <property type="entry name" value="MAMMALPTPASE"/>
</dbReference>
<dbReference type="GO" id="GO:0003993">
    <property type="term" value="F:acid phosphatase activity"/>
    <property type="evidence" value="ECO:0007669"/>
    <property type="project" value="InterPro"/>
</dbReference>
<dbReference type="Gene3D" id="3.40.50.2300">
    <property type="match status" value="1"/>
</dbReference>
<evidence type="ECO:0000256" key="3">
    <source>
        <dbReference type="ARBA" id="ARBA00013064"/>
    </source>
</evidence>
<dbReference type="InterPro" id="IPR023485">
    <property type="entry name" value="Ptyr_pPase"/>
</dbReference>
<dbReference type="CDD" id="cd16343">
    <property type="entry name" value="LMWPTP"/>
    <property type="match status" value="1"/>
</dbReference>
<keyword evidence="6" id="KW-0904">Protein phosphatase</keyword>
<evidence type="ECO:0000256" key="4">
    <source>
        <dbReference type="ARBA" id="ARBA00022490"/>
    </source>
</evidence>
<comment type="subcellular location">
    <subcellularLocation>
        <location evidence="1">Cytoplasm</location>
    </subcellularLocation>
</comment>
<accession>A0A4R8MT72</accession>
<comment type="similarity">
    <text evidence="2">Belongs to the low molecular weight phosphotyrosine protein phosphatase family.</text>
</comment>
<dbReference type="Proteomes" id="UP000294684">
    <property type="component" value="Unassembled WGS sequence"/>
</dbReference>
<evidence type="ECO:0000256" key="6">
    <source>
        <dbReference type="ARBA" id="ARBA00022912"/>
    </source>
</evidence>
<evidence type="ECO:0000256" key="2">
    <source>
        <dbReference type="ARBA" id="ARBA00011063"/>
    </source>
</evidence>
<keyword evidence="10" id="KW-1185">Reference proteome</keyword>
<evidence type="ECO:0000256" key="5">
    <source>
        <dbReference type="ARBA" id="ARBA00022801"/>
    </source>
</evidence>
<keyword evidence="5" id="KW-0378">Hydrolase</keyword>
<dbReference type="RefSeq" id="WP_004788276.1">
    <property type="nucleotide sequence ID" value="NZ_SORO01000002.1"/>
</dbReference>
<evidence type="ECO:0000313" key="9">
    <source>
        <dbReference type="EMBL" id="TDY68510.1"/>
    </source>
</evidence>
<feature type="domain" description="Phosphotyrosine protein phosphatase I" evidence="8">
    <location>
        <begin position="5"/>
        <end position="154"/>
    </location>
</feature>
<dbReference type="GO" id="GO:0005737">
    <property type="term" value="C:cytoplasm"/>
    <property type="evidence" value="ECO:0007669"/>
    <property type="project" value="UniProtKB-SubCell"/>
</dbReference>
<proteinExistence type="inferred from homology"/>
<dbReference type="InterPro" id="IPR036196">
    <property type="entry name" value="Ptyr_pPase_sf"/>
</dbReference>
<feature type="active site" evidence="7">
    <location>
        <position position="17"/>
    </location>
</feature>